<dbReference type="Gene3D" id="3.40.960.10">
    <property type="entry name" value="VSR Endonuclease"/>
    <property type="match status" value="1"/>
</dbReference>
<evidence type="ECO:0008006" key="3">
    <source>
        <dbReference type="Google" id="ProtNLM"/>
    </source>
</evidence>
<evidence type="ECO:0000313" key="1">
    <source>
        <dbReference type="EMBL" id="MUK87149.1"/>
    </source>
</evidence>
<dbReference type="AlphaFoldDB" id="A0A6N8FHD1"/>
<organism evidence="1 2">
    <name type="scientific">Ornithinibacillus caprae</name>
    <dbReference type="NCBI Taxonomy" id="2678566"/>
    <lineage>
        <taxon>Bacteria</taxon>
        <taxon>Bacillati</taxon>
        <taxon>Bacillota</taxon>
        <taxon>Bacilli</taxon>
        <taxon>Bacillales</taxon>
        <taxon>Bacillaceae</taxon>
        <taxon>Ornithinibacillus</taxon>
    </lineage>
</organism>
<evidence type="ECO:0000313" key="2">
    <source>
        <dbReference type="Proteomes" id="UP000469125"/>
    </source>
</evidence>
<reference evidence="1 2" key="1">
    <citation type="submission" date="2019-11" db="EMBL/GenBank/DDBJ databases">
        <authorList>
            <person name="Li X."/>
        </authorList>
    </citation>
    <scope>NUCLEOTIDE SEQUENCE [LARGE SCALE GENOMIC DNA]</scope>
    <source>
        <strain evidence="1 2">L9</strain>
    </source>
</reference>
<dbReference type="RefSeq" id="WP_155666582.1">
    <property type="nucleotide sequence ID" value="NZ_WOCA01000001.1"/>
</dbReference>
<sequence length="74" mass="8958">MLLRIIECDGDYWHANPKFYKELADWQVKRKQTDFEKNVIALRNGFRIVRFWEDNIINNFDFIKGIIHDLLATT</sequence>
<dbReference type="InterPro" id="IPR011335">
    <property type="entry name" value="Restrct_endonuc-II-like"/>
</dbReference>
<protein>
    <recommendedName>
        <fullName evidence="3">DUF559 domain-containing protein</fullName>
    </recommendedName>
</protein>
<dbReference type="SUPFAM" id="SSF52980">
    <property type="entry name" value="Restriction endonuclease-like"/>
    <property type="match status" value="1"/>
</dbReference>
<comment type="caution">
    <text evidence="1">The sequence shown here is derived from an EMBL/GenBank/DDBJ whole genome shotgun (WGS) entry which is preliminary data.</text>
</comment>
<gene>
    <name evidence="1" type="ORF">GMD78_01885</name>
</gene>
<keyword evidence="2" id="KW-1185">Reference proteome</keyword>
<dbReference type="EMBL" id="WOCA01000001">
    <property type="protein sequence ID" value="MUK87149.1"/>
    <property type="molecule type" value="Genomic_DNA"/>
</dbReference>
<name>A0A6N8FHD1_9BACI</name>
<dbReference type="Proteomes" id="UP000469125">
    <property type="component" value="Unassembled WGS sequence"/>
</dbReference>
<accession>A0A6N8FHD1</accession>
<proteinExistence type="predicted"/>